<keyword evidence="2" id="KW-1185">Reference proteome</keyword>
<dbReference type="AlphaFoldDB" id="A0A9W2WDX3"/>
<accession>A0A9W2WDX3</accession>
<feature type="region of interest" description="Disordered" evidence="1">
    <location>
        <begin position="1"/>
        <end position="121"/>
    </location>
</feature>
<feature type="compositionally biased region" description="Polar residues" evidence="1">
    <location>
        <begin position="1"/>
        <end position="11"/>
    </location>
</feature>
<name>A0A9W2WDX3_PHYMC</name>
<evidence type="ECO:0000313" key="2">
    <source>
        <dbReference type="Proteomes" id="UP000248484"/>
    </source>
</evidence>
<protein>
    <submittedName>
        <fullName evidence="3">Uncharacterized protein</fullName>
    </submittedName>
</protein>
<reference evidence="3" key="1">
    <citation type="submission" date="2025-08" db="UniProtKB">
        <authorList>
            <consortium name="RefSeq"/>
        </authorList>
    </citation>
    <scope>IDENTIFICATION</scope>
    <source>
        <tissue evidence="3">Muscle</tissue>
    </source>
</reference>
<evidence type="ECO:0000313" key="3">
    <source>
        <dbReference type="RefSeq" id="XP_054937397.1"/>
    </source>
</evidence>
<dbReference type="RefSeq" id="XP_054937397.1">
    <property type="nucleotide sequence ID" value="XM_055081422.1"/>
</dbReference>
<dbReference type="KEGG" id="pcad:129391678"/>
<evidence type="ECO:0000256" key="1">
    <source>
        <dbReference type="SAM" id="MobiDB-lite"/>
    </source>
</evidence>
<feature type="compositionally biased region" description="Basic residues" evidence="1">
    <location>
        <begin position="95"/>
        <end position="106"/>
    </location>
</feature>
<organism evidence="2 3">
    <name type="scientific">Physeter macrocephalus</name>
    <name type="common">Sperm whale</name>
    <name type="synonym">Physeter catodon</name>
    <dbReference type="NCBI Taxonomy" id="9755"/>
    <lineage>
        <taxon>Eukaryota</taxon>
        <taxon>Metazoa</taxon>
        <taxon>Chordata</taxon>
        <taxon>Craniata</taxon>
        <taxon>Vertebrata</taxon>
        <taxon>Euteleostomi</taxon>
        <taxon>Mammalia</taxon>
        <taxon>Eutheria</taxon>
        <taxon>Laurasiatheria</taxon>
        <taxon>Artiodactyla</taxon>
        <taxon>Whippomorpha</taxon>
        <taxon>Cetacea</taxon>
        <taxon>Odontoceti</taxon>
        <taxon>Physeteridae</taxon>
        <taxon>Physeter</taxon>
    </lineage>
</organism>
<proteinExistence type="predicted"/>
<feature type="compositionally biased region" description="Gly residues" evidence="1">
    <location>
        <begin position="17"/>
        <end position="30"/>
    </location>
</feature>
<sequence>MNSRLASSGERTQAAGLAGGVGAPAGGVAGGADAVRGSRLPLQVELPPQRGGFGEVGFRATKRKEEKTNRKAPGSKHRGGKAGRAPGLVGGRGAAGRRRAGWRRPVGRGGKSLSPRRDPVAWEQRAEARDFETDTVRARPHPLYSPAPCPGKLRPPAVTRPLANGSLPLVPGHYLQVCRDRRVGSIFAPRAPLPFTFPVLGILELRKKRAARWDGWSSRGQPPLLGKRRKRNN</sequence>
<gene>
    <name evidence="3" type="primary">LOC129391678</name>
</gene>
<dbReference type="GeneID" id="129391678"/>
<dbReference type="Proteomes" id="UP000248484">
    <property type="component" value="Chromosome 20"/>
</dbReference>